<name>A0AAV5KZJ4_9ROSI</name>
<keyword evidence="1" id="KW-1133">Transmembrane helix</keyword>
<sequence length="328" mass="37303">MAREGRGKWGIGLGSGLCSYKRTTLVVCSVNIVIALYVLRSFYASLYLYSNNFNVVKYSPEQIKKMEESIRIRRASEPIELLKLVKQLKHELSEANSGVELPQVVKQRITDEVLQRLRALRPNANMSEQREAVESWRKEKLEDAKKLLGMEGSNSTLLQEEAGMLVKALEVDWAVLSEDMGLWIPDEIIHQEHDDKPEGVEDIEEEQILAGMPVPPECHTELHTDYDGAAVRWGLTHHKESAADCCQACSDQAKHARPGEKKCNIWVYCPLEGGCYSPDIYEHKHMECWLKAAEKPRLNFKDRYSESYRRSHPNAPVIVPWVSGVVSV</sequence>
<dbReference type="Proteomes" id="UP001054252">
    <property type="component" value="Unassembled WGS sequence"/>
</dbReference>
<reference evidence="2 3" key="1">
    <citation type="journal article" date="2021" name="Commun. Biol.">
        <title>The genome of Shorea leprosula (Dipterocarpaceae) highlights the ecological relevance of drought in aseasonal tropical rainforests.</title>
        <authorList>
            <person name="Ng K.K.S."/>
            <person name="Kobayashi M.J."/>
            <person name="Fawcett J.A."/>
            <person name="Hatakeyama M."/>
            <person name="Paape T."/>
            <person name="Ng C.H."/>
            <person name="Ang C.C."/>
            <person name="Tnah L.H."/>
            <person name="Lee C.T."/>
            <person name="Nishiyama T."/>
            <person name="Sese J."/>
            <person name="O'Brien M.J."/>
            <person name="Copetti D."/>
            <person name="Mohd Noor M.I."/>
            <person name="Ong R.C."/>
            <person name="Putra M."/>
            <person name="Sireger I.Z."/>
            <person name="Indrioko S."/>
            <person name="Kosugi Y."/>
            <person name="Izuno A."/>
            <person name="Isagi Y."/>
            <person name="Lee S.L."/>
            <person name="Shimizu K.K."/>
        </authorList>
    </citation>
    <scope>NUCLEOTIDE SEQUENCE [LARGE SCALE GENOMIC DNA]</scope>
    <source>
        <strain evidence="2">214</strain>
    </source>
</reference>
<gene>
    <name evidence="2" type="ORF">SLEP1_g39231</name>
</gene>
<feature type="transmembrane region" description="Helical" evidence="1">
    <location>
        <begin position="25"/>
        <end position="49"/>
    </location>
</feature>
<proteinExistence type="predicted"/>
<keyword evidence="1" id="KW-0472">Membrane</keyword>
<organism evidence="2 3">
    <name type="scientific">Rubroshorea leprosula</name>
    <dbReference type="NCBI Taxonomy" id="152421"/>
    <lineage>
        <taxon>Eukaryota</taxon>
        <taxon>Viridiplantae</taxon>
        <taxon>Streptophyta</taxon>
        <taxon>Embryophyta</taxon>
        <taxon>Tracheophyta</taxon>
        <taxon>Spermatophyta</taxon>
        <taxon>Magnoliopsida</taxon>
        <taxon>eudicotyledons</taxon>
        <taxon>Gunneridae</taxon>
        <taxon>Pentapetalae</taxon>
        <taxon>rosids</taxon>
        <taxon>malvids</taxon>
        <taxon>Malvales</taxon>
        <taxon>Dipterocarpaceae</taxon>
        <taxon>Rubroshorea</taxon>
    </lineage>
</organism>
<keyword evidence="3" id="KW-1185">Reference proteome</keyword>
<accession>A0AAV5KZJ4</accession>
<dbReference type="EMBL" id="BPVZ01000086">
    <property type="protein sequence ID" value="GKV30421.1"/>
    <property type="molecule type" value="Genomic_DNA"/>
</dbReference>
<evidence type="ECO:0000313" key="2">
    <source>
        <dbReference type="EMBL" id="GKV30421.1"/>
    </source>
</evidence>
<protein>
    <submittedName>
        <fullName evidence="2">Uncharacterized protein</fullName>
    </submittedName>
</protein>
<evidence type="ECO:0000256" key="1">
    <source>
        <dbReference type="SAM" id="Phobius"/>
    </source>
</evidence>
<dbReference type="AlphaFoldDB" id="A0AAV5KZJ4"/>
<keyword evidence="1" id="KW-0812">Transmembrane</keyword>
<dbReference type="PANTHER" id="PTHR33344">
    <property type="entry name" value="OS02G0761600 PROTEIN"/>
    <property type="match status" value="1"/>
</dbReference>
<evidence type="ECO:0000313" key="3">
    <source>
        <dbReference type="Proteomes" id="UP001054252"/>
    </source>
</evidence>
<dbReference type="PANTHER" id="PTHR33344:SF1">
    <property type="entry name" value="OS06G0214100 PROTEIN"/>
    <property type="match status" value="1"/>
</dbReference>
<comment type="caution">
    <text evidence="2">The sequence shown here is derived from an EMBL/GenBank/DDBJ whole genome shotgun (WGS) entry which is preliminary data.</text>
</comment>